<feature type="domain" description="Thiaminase-2/PQQC" evidence="1">
    <location>
        <begin position="14"/>
        <end position="221"/>
    </location>
</feature>
<evidence type="ECO:0000313" key="2">
    <source>
        <dbReference type="EMBL" id="RCW83939.1"/>
    </source>
</evidence>
<reference evidence="2 3" key="1">
    <citation type="submission" date="2018-07" db="EMBL/GenBank/DDBJ databases">
        <title>Genomic Encyclopedia of Type Strains, Phase III (KMG-III): the genomes of soil and plant-associated and newly described type strains.</title>
        <authorList>
            <person name="Whitman W."/>
        </authorList>
    </citation>
    <scope>NUCLEOTIDE SEQUENCE [LARGE SCALE GENOMIC DNA]</scope>
    <source>
        <strain evidence="2 3">CECT 8525</strain>
    </source>
</reference>
<comment type="caution">
    <text evidence="2">The sequence shown here is derived from an EMBL/GenBank/DDBJ whole genome shotgun (WGS) entry which is preliminary data.</text>
</comment>
<name>A0A368YWC5_9RHOB</name>
<organism evidence="2 3">
    <name type="scientific">Paracoccus lutimaris</name>
    <dbReference type="NCBI Taxonomy" id="1490030"/>
    <lineage>
        <taxon>Bacteria</taxon>
        <taxon>Pseudomonadati</taxon>
        <taxon>Pseudomonadota</taxon>
        <taxon>Alphaproteobacteria</taxon>
        <taxon>Rhodobacterales</taxon>
        <taxon>Paracoccaceae</taxon>
        <taxon>Paracoccus</taxon>
    </lineage>
</organism>
<keyword evidence="3" id="KW-1185">Reference proteome</keyword>
<accession>A0A368YWC5</accession>
<dbReference type="PANTHER" id="PTHR43198">
    <property type="entry name" value="BIFUNCTIONAL TH2 PROTEIN"/>
    <property type="match status" value="1"/>
</dbReference>
<dbReference type="InterPro" id="IPR004305">
    <property type="entry name" value="Thiaminase-2/PQQC"/>
</dbReference>
<dbReference type="SUPFAM" id="SSF48613">
    <property type="entry name" value="Heme oxygenase-like"/>
    <property type="match status" value="1"/>
</dbReference>
<evidence type="ECO:0000313" key="3">
    <source>
        <dbReference type="Proteomes" id="UP000253345"/>
    </source>
</evidence>
<dbReference type="GO" id="GO:0005829">
    <property type="term" value="C:cytosol"/>
    <property type="evidence" value="ECO:0007669"/>
    <property type="project" value="TreeGrafter"/>
</dbReference>
<dbReference type="OrthoDB" id="34166at2"/>
<dbReference type="AlphaFoldDB" id="A0A368YWC5"/>
<dbReference type="CDD" id="cd19367">
    <property type="entry name" value="TenA_C_ScTHI20-like"/>
    <property type="match status" value="1"/>
</dbReference>
<sequence>MSSDPDYGHAFSRWRQAAPDWDAYTRHSFVEGMRYGTLPHAAYLKYLVQDYLFLIHFARAWALAVVKAGDLDEMRTCSATVHTLLDHEMSLHIQTCAKAGIDLATMQATPEAGANLAYTRYVLEAGYSGDFLDLLAALMPCVLGYGEIGARLAHEAGPDTPYRDWIDSYAGPEYQAACRAAGELMDSAILKRLGPEPETSPRWAMLGNRFATATRLEVGFWGLGQA</sequence>
<dbReference type="RefSeq" id="WP_114349291.1">
    <property type="nucleotide sequence ID" value="NZ_QPJL01000009.1"/>
</dbReference>
<dbReference type="InterPro" id="IPR050967">
    <property type="entry name" value="Thiamine_Salvage_TenA"/>
</dbReference>
<protein>
    <submittedName>
        <fullName evidence="2">Thiaminase/transcriptional activator TenA</fullName>
    </submittedName>
</protein>
<evidence type="ECO:0000259" key="1">
    <source>
        <dbReference type="Pfam" id="PF03070"/>
    </source>
</evidence>
<proteinExistence type="predicted"/>
<dbReference type="PANTHER" id="PTHR43198:SF2">
    <property type="entry name" value="SI:CH1073-67J19.1-RELATED"/>
    <property type="match status" value="1"/>
</dbReference>
<dbReference type="EMBL" id="QPJL01000009">
    <property type="protein sequence ID" value="RCW83939.1"/>
    <property type="molecule type" value="Genomic_DNA"/>
</dbReference>
<dbReference type="Pfam" id="PF03070">
    <property type="entry name" value="TENA_THI-4"/>
    <property type="match status" value="1"/>
</dbReference>
<gene>
    <name evidence="2" type="ORF">DFP89_109122</name>
</gene>
<dbReference type="Proteomes" id="UP000253345">
    <property type="component" value="Unassembled WGS sequence"/>
</dbReference>
<dbReference type="Gene3D" id="1.20.910.10">
    <property type="entry name" value="Heme oxygenase-like"/>
    <property type="match status" value="1"/>
</dbReference>
<dbReference type="InterPro" id="IPR016084">
    <property type="entry name" value="Haem_Oase-like_multi-hlx"/>
</dbReference>